<dbReference type="InterPro" id="IPR011152">
    <property type="entry name" value="Pesterase_MJ0912"/>
</dbReference>
<comment type="similarity">
    <text evidence="1 2">Belongs to the metallophosphoesterase superfamily. YfcE family.</text>
</comment>
<dbReference type="RefSeq" id="WP_104936793.1">
    <property type="nucleotide sequence ID" value="NZ_CP021255.1"/>
</dbReference>
<dbReference type="OrthoDB" id="9813918at2"/>
<dbReference type="GO" id="GO:0005737">
    <property type="term" value="C:cytoplasm"/>
    <property type="evidence" value="ECO:0007669"/>
    <property type="project" value="TreeGrafter"/>
</dbReference>
<evidence type="ECO:0000313" key="5">
    <source>
        <dbReference type="Proteomes" id="UP000239867"/>
    </source>
</evidence>
<feature type="domain" description="Calcineurin-like phosphoesterase" evidence="3">
    <location>
        <begin position="1"/>
        <end position="202"/>
    </location>
</feature>
<dbReference type="AlphaFoldDB" id="A0A2L1GPE0"/>
<dbReference type="InterPro" id="IPR029052">
    <property type="entry name" value="Metallo-depent_PP-like"/>
</dbReference>
<dbReference type="PANTHER" id="PTHR42850:SF2">
    <property type="entry name" value="BLL5683 PROTEIN"/>
    <property type="match status" value="1"/>
</dbReference>
<keyword evidence="2" id="KW-0479">Metal-binding</keyword>
<dbReference type="GO" id="GO:0046872">
    <property type="term" value="F:metal ion binding"/>
    <property type="evidence" value="ECO:0007669"/>
    <property type="project" value="UniProtKB-KW"/>
</dbReference>
<dbReference type="KEGG" id="deo:CAY53_08745"/>
<protein>
    <recommendedName>
        <fullName evidence="2">Phosphoesterase</fullName>
        <ecNumber evidence="2">3.1.4.-</ecNumber>
    </recommendedName>
</protein>
<dbReference type="Proteomes" id="UP000239867">
    <property type="component" value="Chromosome"/>
</dbReference>
<evidence type="ECO:0000313" key="4">
    <source>
        <dbReference type="EMBL" id="AVD71542.1"/>
    </source>
</evidence>
<evidence type="ECO:0000256" key="1">
    <source>
        <dbReference type="ARBA" id="ARBA00008950"/>
    </source>
</evidence>
<dbReference type="Pfam" id="PF12850">
    <property type="entry name" value="Metallophos_2"/>
    <property type="match status" value="1"/>
</dbReference>
<accession>A0A2L1GPE0</accession>
<dbReference type="EC" id="3.1.4.-" evidence="2"/>
<evidence type="ECO:0000259" key="3">
    <source>
        <dbReference type="Pfam" id="PF12850"/>
    </source>
</evidence>
<dbReference type="EMBL" id="CP021255">
    <property type="protein sequence ID" value="AVD71542.1"/>
    <property type="molecule type" value="Genomic_DNA"/>
</dbReference>
<proteinExistence type="inferred from homology"/>
<dbReference type="InterPro" id="IPR000979">
    <property type="entry name" value="Phosphodiesterase_MJ0936/Vps29"/>
</dbReference>
<dbReference type="InterPro" id="IPR024654">
    <property type="entry name" value="Calcineurin-like_PHP_lpxH"/>
</dbReference>
<keyword evidence="5" id="KW-1185">Reference proteome</keyword>
<evidence type="ECO:0000256" key="2">
    <source>
        <dbReference type="RuleBase" id="RU362039"/>
    </source>
</evidence>
<comment type="cofactor">
    <cofactor evidence="2">
        <name>a divalent metal cation</name>
        <dbReference type="ChEBI" id="CHEBI:60240"/>
    </cofactor>
</comment>
<dbReference type="InterPro" id="IPR050126">
    <property type="entry name" value="Ap4A_hydrolase"/>
</dbReference>
<dbReference type="Gene3D" id="3.60.21.10">
    <property type="match status" value="1"/>
</dbReference>
<dbReference type="PIRSF" id="PIRSF000883">
    <property type="entry name" value="Pesterase_MJ0912"/>
    <property type="match status" value="1"/>
</dbReference>
<organism evidence="4 5">
    <name type="scientific">Desulfobulbus oralis</name>
    <dbReference type="NCBI Taxonomy" id="1986146"/>
    <lineage>
        <taxon>Bacteria</taxon>
        <taxon>Pseudomonadati</taxon>
        <taxon>Thermodesulfobacteriota</taxon>
        <taxon>Desulfobulbia</taxon>
        <taxon>Desulfobulbales</taxon>
        <taxon>Desulfobulbaceae</taxon>
        <taxon>Desulfobulbus</taxon>
    </lineage>
</organism>
<gene>
    <name evidence="4" type="ORF">CAY53_08745</name>
</gene>
<dbReference type="SUPFAM" id="SSF56300">
    <property type="entry name" value="Metallo-dependent phosphatases"/>
    <property type="match status" value="1"/>
</dbReference>
<sequence>MKILLLADIHGNFPALEAITEQLRQKGRPLDQFDQICNCGDSTVYAPFPNECLAWLEAQHSISVRGNTDDGVIRLLRGQELKSPKNPDKRRMYESTFVQLAPEARQTLLALEPTARLVVAGWRIGLYHGSPEDHEEFLFADTPESRFLEIAQGCGQDIVITGHSHTPYHKYLGNVHFINPGSAGRMFDGDPRAAYAVLSLEDGRIAVEHHRVAYDVEAVVRELARQGLPPIYSEMYRLGRKLN</sequence>
<name>A0A2L1GPE0_9BACT</name>
<dbReference type="PANTHER" id="PTHR42850">
    <property type="entry name" value="METALLOPHOSPHOESTERASE"/>
    <property type="match status" value="1"/>
</dbReference>
<dbReference type="NCBIfam" id="TIGR00040">
    <property type="entry name" value="yfcE"/>
    <property type="match status" value="1"/>
</dbReference>
<dbReference type="GO" id="GO:0016791">
    <property type="term" value="F:phosphatase activity"/>
    <property type="evidence" value="ECO:0007669"/>
    <property type="project" value="TreeGrafter"/>
</dbReference>
<reference evidence="4 5" key="1">
    <citation type="journal article" date="2018" name="MBio">
        <title>Insights into the evolution of host association through the isolation and characterization of a novel human periodontal pathobiont, Desulfobulbus oralis.</title>
        <authorList>
            <person name="Cross K.L."/>
            <person name="Chirania P."/>
            <person name="Xiong W."/>
            <person name="Beall C.J."/>
            <person name="Elkins J.G."/>
            <person name="Giannone R.J."/>
            <person name="Griffen A.L."/>
            <person name="Guss A.M."/>
            <person name="Hettich R.L."/>
            <person name="Joshi S.S."/>
            <person name="Mokrzan E.M."/>
            <person name="Martin R.K."/>
            <person name="Zhulin I.B."/>
            <person name="Leys E.J."/>
            <person name="Podar M."/>
        </authorList>
    </citation>
    <scope>NUCLEOTIDE SEQUENCE [LARGE SCALE GENOMIC DNA]</scope>
    <source>
        <strain evidence="4 5">ORNL</strain>
    </source>
</reference>